<dbReference type="InterPro" id="IPR041891">
    <property type="entry name" value="Alpha_CA_prokaryot-like"/>
</dbReference>
<comment type="catalytic activity">
    <reaction evidence="6">
        <text>hydrogencarbonate + H(+) = CO2 + H2O</text>
        <dbReference type="Rhea" id="RHEA:10748"/>
        <dbReference type="ChEBI" id="CHEBI:15377"/>
        <dbReference type="ChEBI" id="CHEBI:15378"/>
        <dbReference type="ChEBI" id="CHEBI:16526"/>
        <dbReference type="ChEBI" id="CHEBI:17544"/>
        <dbReference type="EC" id="4.2.1.1"/>
    </reaction>
</comment>
<sequence>MHWGYEGAGAPYLWAGLKDEYAVCATGKQQSPIDITAVTVTQLPDIEFNYQASPLAISNNGHTIKVSYAPGSYITVDGKRYDLLQFHFHSPSEHTIGGKAYDMVAHLVHQAADGRLGVIGVMFKAGTIGNDRIAQLWQHMPVETGVTNSVPEVMINAADLFPLDDTYFNYSGSLTTPPCSEGVNWMVLAAPSAISEAQLQQFTDLFPLSTRPVQPLNGRVVNVSN</sequence>
<dbReference type="SUPFAM" id="SSF51069">
    <property type="entry name" value="Carbonic anhydrase"/>
    <property type="match status" value="1"/>
</dbReference>
<proteinExistence type="inferred from homology"/>
<dbReference type="GO" id="GO:0008270">
    <property type="term" value="F:zinc ion binding"/>
    <property type="evidence" value="ECO:0007669"/>
    <property type="project" value="InterPro"/>
</dbReference>
<dbReference type="STRING" id="1748243.Tel_02315"/>
<dbReference type="InterPro" id="IPR036398">
    <property type="entry name" value="CA_dom_sf"/>
</dbReference>
<dbReference type="CDD" id="cd03124">
    <property type="entry name" value="alpha_CA_prokaryotic_like"/>
    <property type="match status" value="1"/>
</dbReference>
<dbReference type="SMART" id="SM01057">
    <property type="entry name" value="Carb_anhydrase"/>
    <property type="match status" value="1"/>
</dbReference>
<dbReference type="PANTHER" id="PTHR18952">
    <property type="entry name" value="CARBONIC ANHYDRASE"/>
    <property type="match status" value="1"/>
</dbReference>
<dbReference type="Gene3D" id="3.10.200.10">
    <property type="entry name" value="Alpha carbonic anhydrase"/>
    <property type="match status" value="1"/>
</dbReference>
<evidence type="ECO:0000256" key="5">
    <source>
        <dbReference type="ARBA" id="ARBA00023239"/>
    </source>
</evidence>
<dbReference type="Proteomes" id="UP000055136">
    <property type="component" value="Chromosome"/>
</dbReference>
<comment type="similarity">
    <text evidence="1">Belongs to the alpha-carbonic anhydrase family.</text>
</comment>
<dbReference type="PANTHER" id="PTHR18952:SF265">
    <property type="entry name" value="CARBONIC ANHYDRASE"/>
    <property type="match status" value="1"/>
</dbReference>
<dbReference type="AlphaFoldDB" id="A0A0S2THS9"/>
<dbReference type="PROSITE" id="PS51144">
    <property type="entry name" value="ALPHA_CA_2"/>
    <property type="match status" value="1"/>
</dbReference>
<keyword evidence="4" id="KW-0862">Zinc</keyword>
<evidence type="ECO:0000256" key="6">
    <source>
        <dbReference type="ARBA" id="ARBA00048348"/>
    </source>
</evidence>
<accession>A0A0S2THS9</accession>
<name>A0A0S2THS9_9GAMM</name>
<dbReference type="Pfam" id="PF00194">
    <property type="entry name" value="Carb_anhydrase"/>
    <property type="match status" value="1"/>
</dbReference>
<dbReference type="InterPro" id="IPR001148">
    <property type="entry name" value="CA_dom"/>
</dbReference>
<keyword evidence="9" id="KW-1185">Reference proteome</keyword>
<protein>
    <recommendedName>
        <fullName evidence="2">carbonic anhydrase</fullName>
        <ecNumber evidence="2">4.2.1.1</ecNumber>
    </recommendedName>
</protein>
<gene>
    <name evidence="8" type="ORF">Tel_02315</name>
</gene>
<evidence type="ECO:0000256" key="4">
    <source>
        <dbReference type="ARBA" id="ARBA00022833"/>
    </source>
</evidence>
<dbReference type="EC" id="4.2.1.1" evidence="2"/>
<evidence type="ECO:0000256" key="2">
    <source>
        <dbReference type="ARBA" id="ARBA00012925"/>
    </source>
</evidence>
<dbReference type="GO" id="GO:0004089">
    <property type="term" value="F:carbonate dehydratase activity"/>
    <property type="evidence" value="ECO:0007669"/>
    <property type="project" value="UniProtKB-EC"/>
</dbReference>
<evidence type="ECO:0000256" key="1">
    <source>
        <dbReference type="ARBA" id="ARBA00010718"/>
    </source>
</evidence>
<evidence type="ECO:0000259" key="7">
    <source>
        <dbReference type="PROSITE" id="PS51144"/>
    </source>
</evidence>
<evidence type="ECO:0000313" key="8">
    <source>
        <dbReference type="EMBL" id="ALP54704.1"/>
    </source>
</evidence>
<dbReference type="KEGG" id="tee:Tel_02315"/>
<organism evidence="8 9">
    <name type="scientific">Candidatus Tenderia electrophaga</name>
    <dbReference type="NCBI Taxonomy" id="1748243"/>
    <lineage>
        <taxon>Bacteria</taxon>
        <taxon>Pseudomonadati</taxon>
        <taxon>Pseudomonadota</taxon>
        <taxon>Gammaproteobacteria</taxon>
        <taxon>Candidatus Tenderiales</taxon>
        <taxon>Candidatus Tenderiaceae</taxon>
        <taxon>Candidatus Tenderia</taxon>
    </lineage>
</organism>
<reference evidence="8" key="1">
    <citation type="submission" date="2015-10" db="EMBL/GenBank/DDBJ databases">
        <title>Description of Candidatus Tenderia electrophaga gen. nov, sp. nov., an Uncultivated Electroautotroph from a Biocathode Enrichment.</title>
        <authorList>
            <person name="Eddie B.J."/>
            <person name="Malanoski A.P."/>
            <person name="Wang Z."/>
            <person name="Hall R.J."/>
            <person name="Oh S.D."/>
            <person name="Heiner C."/>
            <person name="Lin B."/>
            <person name="Strycharz-Glaven S.M."/>
        </authorList>
    </citation>
    <scope>NUCLEOTIDE SEQUENCE [LARGE SCALE GENOMIC DNA]</scope>
    <source>
        <strain evidence="8">NRL1</strain>
    </source>
</reference>
<dbReference type="EMBL" id="CP013099">
    <property type="protein sequence ID" value="ALP54704.1"/>
    <property type="molecule type" value="Genomic_DNA"/>
</dbReference>
<dbReference type="InterPro" id="IPR023561">
    <property type="entry name" value="Carbonic_anhydrase_a-class"/>
</dbReference>
<feature type="domain" description="Alpha-carbonic anhydrase" evidence="7">
    <location>
        <begin position="1"/>
        <end position="225"/>
    </location>
</feature>
<evidence type="ECO:0000313" key="9">
    <source>
        <dbReference type="Proteomes" id="UP000055136"/>
    </source>
</evidence>
<keyword evidence="5" id="KW-0456">Lyase</keyword>
<evidence type="ECO:0000256" key="3">
    <source>
        <dbReference type="ARBA" id="ARBA00022723"/>
    </source>
</evidence>
<keyword evidence="3" id="KW-0479">Metal-binding</keyword>